<sequence length="39" mass="4329">MGFGSAINRLGDSRLKSPLSVEELIGHWTRNPAVKRFST</sequence>
<organism evidence="1">
    <name type="scientific">Anguilla anguilla</name>
    <name type="common">European freshwater eel</name>
    <name type="synonym">Muraena anguilla</name>
    <dbReference type="NCBI Taxonomy" id="7936"/>
    <lineage>
        <taxon>Eukaryota</taxon>
        <taxon>Metazoa</taxon>
        <taxon>Chordata</taxon>
        <taxon>Craniata</taxon>
        <taxon>Vertebrata</taxon>
        <taxon>Euteleostomi</taxon>
        <taxon>Actinopterygii</taxon>
        <taxon>Neopterygii</taxon>
        <taxon>Teleostei</taxon>
        <taxon>Anguilliformes</taxon>
        <taxon>Anguillidae</taxon>
        <taxon>Anguilla</taxon>
    </lineage>
</organism>
<name>A0A0E9T220_ANGAN</name>
<reference evidence="1" key="1">
    <citation type="submission" date="2014-11" db="EMBL/GenBank/DDBJ databases">
        <authorList>
            <person name="Amaro Gonzalez C."/>
        </authorList>
    </citation>
    <scope>NUCLEOTIDE SEQUENCE</scope>
</reference>
<proteinExistence type="predicted"/>
<protein>
    <submittedName>
        <fullName evidence="1">Uncharacterized protein</fullName>
    </submittedName>
</protein>
<dbReference type="AlphaFoldDB" id="A0A0E9T220"/>
<evidence type="ECO:0000313" key="1">
    <source>
        <dbReference type="EMBL" id="JAH47666.1"/>
    </source>
</evidence>
<accession>A0A0E9T220</accession>
<dbReference type="EMBL" id="GBXM01060911">
    <property type="protein sequence ID" value="JAH47666.1"/>
    <property type="molecule type" value="Transcribed_RNA"/>
</dbReference>
<reference evidence="1" key="2">
    <citation type="journal article" date="2015" name="Fish Shellfish Immunol.">
        <title>Early steps in the European eel (Anguilla anguilla)-Vibrio vulnificus interaction in the gills: Role of the RtxA13 toxin.</title>
        <authorList>
            <person name="Callol A."/>
            <person name="Pajuelo D."/>
            <person name="Ebbesson L."/>
            <person name="Teles M."/>
            <person name="MacKenzie S."/>
            <person name="Amaro C."/>
        </authorList>
    </citation>
    <scope>NUCLEOTIDE SEQUENCE</scope>
</reference>